<organism evidence="1 2">
    <name type="scientific">Enterococcus villorum</name>
    <dbReference type="NCBI Taxonomy" id="112904"/>
    <lineage>
        <taxon>Bacteria</taxon>
        <taxon>Bacillati</taxon>
        <taxon>Bacillota</taxon>
        <taxon>Bacilli</taxon>
        <taxon>Lactobacillales</taxon>
        <taxon>Enterococcaceae</taxon>
        <taxon>Enterococcus</taxon>
    </lineage>
</organism>
<name>A0A511J0G5_9ENTE</name>
<reference evidence="1 2" key="1">
    <citation type="submission" date="2019-07" db="EMBL/GenBank/DDBJ databases">
        <title>Whole genome shotgun sequence of Enterococcus villorum NBRC 100699.</title>
        <authorList>
            <person name="Hosoyama A."/>
            <person name="Uohara A."/>
            <person name="Ohji S."/>
            <person name="Ichikawa N."/>
        </authorList>
    </citation>
    <scope>NUCLEOTIDE SEQUENCE [LARGE SCALE GENOMIC DNA]</scope>
    <source>
        <strain evidence="1 2">NBRC 100699</strain>
    </source>
</reference>
<dbReference type="Proteomes" id="UP000321830">
    <property type="component" value="Unassembled WGS sequence"/>
</dbReference>
<sequence length="180" mass="19905">MKNLTKWLFSAFLIGLFGVVLGNSVVSAAEVETGGFSGKFVSFRSVTDESKAIELDTTNRLDVLLSSFENRDTQKWAMIYAGPYQAYMISHLSILGAGYLGEVSETANENGTINLLSTIGDDCHWRLISAGEYDGQPTYYIENMTSGRVITRFGAGHHSLFTSTWQGTEDQKFFVQVETN</sequence>
<accession>A0A511J0G5</accession>
<evidence type="ECO:0008006" key="3">
    <source>
        <dbReference type="Google" id="ProtNLM"/>
    </source>
</evidence>
<dbReference type="AlphaFoldDB" id="A0A511J0G5"/>
<proteinExistence type="predicted"/>
<gene>
    <name evidence="1" type="ORF">EVI01_04700</name>
</gene>
<dbReference type="InterPro" id="IPR035992">
    <property type="entry name" value="Ricin_B-like_lectins"/>
</dbReference>
<comment type="caution">
    <text evidence="1">The sequence shown here is derived from an EMBL/GenBank/DDBJ whole genome shotgun (WGS) entry which is preliminary data.</text>
</comment>
<dbReference type="SUPFAM" id="SSF50370">
    <property type="entry name" value="Ricin B-like lectins"/>
    <property type="match status" value="1"/>
</dbReference>
<dbReference type="EMBL" id="BJWF01000003">
    <property type="protein sequence ID" value="GEL91133.1"/>
    <property type="molecule type" value="Genomic_DNA"/>
</dbReference>
<dbReference type="RefSeq" id="WP_010751458.1">
    <property type="nucleotide sequence ID" value="NZ_BJWF01000003.1"/>
</dbReference>
<evidence type="ECO:0000313" key="1">
    <source>
        <dbReference type="EMBL" id="GEL91133.1"/>
    </source>
</evidence>
<evidence type="ECO:0000313" key="2">
    <source>
        <dbReference type="Proteomes" id="UP000321830"/>
    </source>
</evidence>
<dbReference type="Gene3D" id="2.80.10.50">
    <property type="match status" value="1"/>
</dbReference>
<protein>
    <recommendedName>
        <fullName evidence="3">Ricin B lectin domain-containing protein</fullName>
    </recommendedName>
</protein>